<protein>
    <submittedName>
        <fullName evidence="1">Uncharacterized protein</fullName>
    </submittedName>
</protein>
<organism evidence="1 2">
    <name type="scientific">Rhizomicrobium electricum</name>
    <dbReference type="NCBI Taxonomy" id="480070"/>
    <lineage>
        <taxon>Bacteria</taxon>
        <taxon>Pseudomonadati</taxon>
        <taxon>Pseudomonadota</taxon>
        <taxon>Alphaproteobacteria</taxon>
        <taxon>Micropepsales</taxon>
        <taxon>Micropepsaceae</taxon>
        <taxon>Rhizomicrobium</taxon>
    </lineage>
</organism>
<name>A0ABN1ESX9_9PROT</name>
<proteinExistence type="predicted"/>
<accession>A0ABN1ESX9</accession>
<keyword evidence="2" id="KW-1185">Reference proteome</keyword>
<comment type="caution">
    <text evidence="1">The sequence shown here is derived from an EMBL/GenBank/DDBJ whole genome shotgun (WGS) entry which is preliminary data.</text>
</comment>
<dbReference type="Proteomes" id="UP001499951">
    <property type="component" value="Unassembled WGS sequence"/>
</dbReference>
<evidence type="ECO:0000313" key="1">
    <source>
        <dbReference type="EMBL" id="GAA0573725.1"/>
    </source>
</evidence>
<evidence type="ECO:0000313" key="2">
    <source>
        <dbReference type="Proteomes" id="UP001499951"/>
    </source>
</evidence>
<reference evidence="1 2" key="1">
    <citation type="journal article" date="2019" name="Int. J. Syst. Evol. Microbiol.">
        <title>The Global Catalogue of Microorganisms (GCM) 10K type strain sequencing project: providing services to taxonomists for standard genome sequencing and annotation.</title>
        <authorList>
            <consortium name="The Broad Institute Genomics Platform"/>
            <consortium name="The Broad Institute Genome Sequencing Center for Infectious Disease"/>
            <person name="Wu L."/>
            <person name="Ma J."/>
        </authorList>
    </citation>
    <scope>NUCLEOTIDE SEQUENCE [LARGE SCALE GENOMIC DNA]</scope>
    <source>
        <strain evidence="1 2">JCM 15089</strain>
    </source>
</reference>
<dbReference type="EMBL" id="BAAADD010000006">
    <property type="protein sequence ID" value="GAA0573725.1"/>
    <property type="molecule type" value="Genomic_DNA"/>
</dbReference>
<gene>
    <name evidence="1" type="ORF">GCM10008942_22990</name>
</gene>
<dbReference type="RefSeq" id="WP_166935985.1">
    <property type="nucleotide sequence ID" value="NZ_BAAADD010000006.1"/>
</dbReference>
<sequence length="128" mass="14614">MPTTGNRHLNTRRLDERPFRIRFLDECGSTILQFRMHAPEAEAVGIATVLYQACCDVCAATEVWQGHSPVAYTNPYGGRPSREELSSAAQQIVLDREMLLRDSRTCIADSRRLLRELRFWATDMTPQT</sequence>